<evidence type="ECO:0000313" key="1">
    <source>
        <dbReference type="EMBL" id="PZR11853.1"/>
    </source>
</evidence>
<gene>
    <name evidence="1" type="ORF">DI536_16085</name>
</gene>
<protein>
    <submittedName>
        <fullName evidence="1">Uncharacterized protein</fullName>
    </submittedName>
</protein>
<reference evidence="1 2" key="1">
    <citation type="submission" date="2017-08" db="EMBL/GenBank/DDBJ databases">
        <title>Infants hospitalized years apart are colonized by the same room-sourced microbial strains.</title>
        <authorList>
            <person name="Brooks B."/>
            <person name="Olm M.R."/>
            <person name="Firek B.A."/>
            <person name="Baker R."/>
            <person name="Thomas B.C."/>
            <person name="Morowitz M.J."/>
            <person name="Banfield J.F."/>
        </authorList>
    </citation>
    <scope>NUCLEOTIDE SEQUENCE [LARGE SCALE GENOMIC DNA]</scope>
    <source>
        <strain evidence="1">S2_003_000_R2_14</strain>
    </source>
</reference>
<sequence length="143" mass="15697">MRAALLALVLSSCVARQLVAEREQAKVVDVTLEFASREKGQLSFTLALPPDVKEAPKHVSWELLLDGARLATGIDGVIDVKDGQLTVKTPLTSRHLEWKQGAAPADVLLRGEIDLGNPDARVRFRELRQVTLEGQPRLNVPTE</sequence>
<dbReference type="AlphaFoldDB" id="A0A2W5TF47"/>
<name>A0A2W5TF47_9BACT</name>
<comment type="caution">
    <text evidence="1">The sequence shown here is derived from an EMBL/GenBank/DDBJ whole genome shotgun (WGS) entry which is preliminary data.</text>
</comment>
<organism evidence="1 2">
    <name type="scientific">Archangium gephyra</name>
    <dbReference type="NCBI Taxonomy" id="48"/>
    <lineage>
        <taxon>Bacteria</taxon>
        <taxon>Pseudomonadati</taxon>
        <taxon>Myxococcota</taxon>
        <taxon>Myxococcia</taxon>
        <taxon>Myxococcales</taxon>
        <taxon>Cystobacterineae</taxon>
        <taxon>Archangiaceae</taxon>
        <taxon>Archangium</taxon>
    </lineage>
</organism>
<proteinExistence type="predicted"/>
<dbReference type="EMBL" id="QFQP01000013">
    <property type="protein sequence ID" value="PZR11853.1"/>
    <property type="molecule type" value="Genomic_DNA"/>
</dbReference>
<dbReference type="Proteomes" id="UP000249061">
    <property type="component" value="Unassembled WGS sequence"/>
</dbReference>
<accession>A0A2W5TF47</accession>
<evidence type="ECO:0000313" key="2">
    <source>
        <dbReference type="Proteomes" id="UP000249061"/>
    </source>
</evidence>